<dbReference type="Proteomes" id="UP001159428">
    <property type="component" value="Unassembled WGS sequence"/>
</dbReference>
<accession>A0AAU9W4P5</accession>
<feature type="signal peptide" evidence="2">
    <location>
        <begin position="1"/>
        <end position="20"/>
    </location>
</feature>
<keyword evidence="1" id="KW-0812">Transmembrane</keyword>
<feature type="chain" id="PRO_5043516072" evidence="2">
    <location>
        <begin position="21"/>
        <end position="130"/>
    </location>
</feature>
<evidence type="ECO:0000256" key="1">
    <source>
        <dbReference type="SAM" id="Phobius"/>
    </source>
</evidence>
<feature type="transmembrane region" description="Helical" evidence="1">
    <location>
        <begin position="103"/>
        <end position="125"/>
    </location>
</feature>
<sequence length="130" mass="14530">MMVRFVVLCCFVTIPISVWTRECFHCLDIASRCKPGTNISTILECTDPTNRCFWRKVTGETREGDMIERGCTNEDGCDIMMKACENSGDCKTTCCHQDLCNSAVANGITSNTCTFLGLLVIILILRWEVS</sequence>
<dbReference type="SUPFAM" id="SSF57302">
    <property type="entry name" value="Snake toxin-like"/>
    <property type="match status" value="1"/>
</dbReference>
<gene>
    <name evidence="3" type="ORF">PMEA_00035375</name>
</gene>
<organism evidence="3 4">
    <name type="scientific">Pocillopora meandrina</name>
    <dbReference type="NCBI Taxonomy" id="46732"/>
    <lineage>
        <taxon>Eukaryota</taxon>
        <taxon>Metazoa</taxon>
        <taxon>Cnidaria</taxon>
        <taxon>Anthozoa</taxon>
        <taxon>Hexacorallia</taxon>
        <taxon>Scleractinia</taxon>
        <taxon>Astrocoeniina</taxon>
        <taxon>Pocilloporidae</taxon>
        <taxon>Pocillopora</taxon>
    </lineage>
</organism>
<dbReference type="EMBL" id="CALNXJ010000009">
    <property type="protein sequence ID" value="CAH3103994.1"/>
    <property type="molecule type" value="Genomic_DNA"/>
</dbReference>
<name>A0AAU9W4P5_9CNID</name>
<keyword evidence="2" id="KW-0732">Signal</keyword>
<proteinExistence type="predicted"/>
<dbReference type="InterPro" id="IPR045860">
    <property type="entry name" value="Snake_toxin-like_sf"/>
</dbReference>
<protein>
    <submittedName>
        <fullName evidence="3">Uncharacterized protein</fullName>
    </submittedName>
</protein>
<comment type="caution">
    <text evidence="3">The sequence shown here is derived from an EMBL/GenBank/DDBJ whole genome shotgun (WGS) entry which is preliminary data.</text>
</comment>
<dbReference type="Gene3D" id="2.10.60.10">
    <property type="entry name" value="CD59"/>
    <property type="match status" value="1"/>
</dbReference>
<evidence type="ECO:0000313" key="4">
    <source>
        <dbReference type="Proteomes" id="UP001159428"/>
    </source>
</evidence>
<evidence type="ECO:0000256" key="2">
    <source>
        <dbReference type="SAM" id="SignalP"/>
    </source>
</evidence>
<evidence type="ECO:0000313" key="3">
    <source>
        <dbReference type="EMBL" id="CAH3103994.1"/>
    </source>
</evidence>
<keyword evidence="1" id="KW-1133">Transmembrane helix</keyword>
<dbReference type="AlphaFoldDB" id="A0AAU9W4P5"/>
<keyword evidence="4" id="KW-1185">Reference proteome</keyword>
<keyword evidence="1" id="KW-0472">Membrane</keyword>
<reference evidence="3 4" key="1">
    <citation type="submission" date="2022-05" db="EMBL/GenBank/DDBJ databases">
        <authorList>
            <consortium name="Genoscope - CEA"/>
            <person name="William W."/>
        </authorList>
    </citation>
    <scope>NUCLEOTIDE SEQUENCE [LARGE SCALE GENOMIC DNA]</scope>
</reference>